<gene>
    <name evidence="10" type="ORF">A3A08_02255</name>
</gene>
<dbReference type="NCBIfam" id="TIGR00231">
    <property type="entry name" value="small_GTP"/>
    <property type="match status" value="1"/>
</dbReference>
<dbReference type="Proteomes" id="UP000176406">
    <property type="component" value="Unassembled WGS sequence"/>
</dbReference>
<evidence type="ECO:0000259" key="9">
    <source>
        <dbReference type="PROSITE" id="PS51722"/>
    </source>
</evidence>
<dbReference type="SUPFAM" id="SSF52540">
    <property type="entry name" value="P-loop containing nucleoside triphosphate hydrolases"/>
    <property type="match status" value="1"/>
</dbReference>
<comment type="function">
    <text evidence="8">One of the essential components for the initiation of protein synthesis. Protects formylmethionyl-tRNA from spontaneous hydrolysis and promotes its binding to the 30S ribosomal subunits. Also involved in the hydrolysis of GTP during the formation of the 70S ribosomal complex.</text>
</comment>
<dbReference type="PANTHER" id="PTHR43381:SF5">
    <property type="entry name" value="TR-TYPE G DOMAIN-CONTAINING PROTEIN"/>
    <property type="match status" value="1"/>
</dbReference>
<evidence type="ECO:0000256" key="3">
    <source>
        <dbReference type="ARBA" id="ARBA00022540"/>
    </source>
</evidence>
<accession>A0A1G2EBK3</accession>
<dbReference type="Pfam" id="PF00009">
    <property type="entry name" value="GTP_EFTU"/>
    <property type="match status" value="1"/>
</dbReference>
<dbReference type="FunFam" id="3.40.50.300:FF:000019">
    <property type="entry name" value="Translation initiation factor IF-2"/>
    <property type="match status" value="1"/>
</dbReference>
<dbReference type="InterPro" id="IPR036925">
    <property type="entry name" value="TIF_IF2_dom3_sf"/>
</dbReference>
<dbReference type="Gene3D" id="3.40.50.10050">
    <property type="entry name" value="Translation initiation factor IF- 2, domain 3"/>
    <property type="match status" value="1"/>
</dbReference>
<dbReference type="InterPro" id="IPR053905">
    <property type="entry name" value="EF-G-like_DII"/>
</dbReference>
<dbReference type="InterPro" id="IPR005225">
    <property type="entry name" value="Small_GTP-bd"/>
</dbReference>
<dbReference type="GO" id="GO:0005737">
    <property type="term" value="C:cytoplasm"/>
    <property type="evidence" value="ECO:0007669"/>
    <property type="project" value="UniProtKB-UniRule"/>
</dbReference>
<evidence type="ECO:0000313" key="10">
    <source>
        <dbReference type="EMBL" id="OGZ23217.1"/>
    </source>
</evidence>
<dbReference type="EMBL" id="MHMG01000022">
    <property type="protein sequence ID" value="OGZ23217.1"/>
    <property type="molecule type" value="Genomic_DNA"/>
</dbReference>
<evidence type="ECO:0000256" key="1">
    <source>
        <dbReference type="ARBA" id="ARBA00007733"/>
    </source>
</evidence>
<evidence type="ECO:0000256" key="2">
    <source>
        <dbReference type="ARBA" id="ARBA00020675"/>
    </source>
</evidence>
<dbReference type="InterPro" id="IPR015760">
    <property type="entry name" value="TIF_IF2"/>
</dbReference>
<dbReference type="GO" id="GO:0003743">
    <property type="term" value="F:translation initiation factor activity"/>
    <property type="evidence" value="ECO:0007669"/>
    <property type="project" value="UniProtKB-UniRule"/>
</dbReference>
<evidence type="ECO:0000313" key="11">
    <source>
        <dbReference type="Proteomes" id="UP000176406"/>
    </source>
</evidence>
<comment type="similarity">
    <text evidence="1 8">Belongs to the TRAFAC class translation factor GTPase superfamily. Classic translation factor GTPase family. IF-2 subfamily.</text>
</comment>
<dbReference type="FunFam" id="3.40.50.10050:FF:000001">
    <property type="entry name" value="Translation initiation factor IF-2"/>
    <property type="match status" value="1"/>
</dbReference>
<dbReference type="SUPFAM" id="SSF50447">
    <property type="entry name" value="Translation proteins"/>
    <property type="match status" value="2"/>
</dbReference>
<dbReference type="GO" id="GO:0003924">
    <property type="term" value="F:GTPase activity"/>
    <property type="evidence" value="ECO:0007669"/>
    <property type="project" value="InterPro"/>
</dbReference>
<dbReference type="PRINTS" id="PR00315">
    <property type="entry name" value="ELONGATNFCT"/>
</dbReference>
<dbReference type="SUPFAM" id="SSF52156">
    <property type="entry name" value="Initiation factor IF2/eIF5b, domain 3"/>
    <property type="match status" value="1"/>
</dbReference>
<evidence type="ECO:0000256" key="5">
    <source>
        <dbReference type="ARBA" id="ARBA00022917"/>
    </source>
</evidence>
<dbReference type="InterPro" id="IPR000178">
    <property type="entry name" value="TF_IF2_bacterial-like"/>
</dbReference>
<keyword evidence="6" id="KW-0342">GTP-binding</keyword>
<dbReference type="InterPro" id="IPR000795">
    <property type="entry name" value="T_Tr_GTP-bd_dom"/>
</dbReference>
<keyword evidence="4" id="KW-0547">Nucleotide-binding</keyword>
<dbReference type="CDD" id="cd01887">
    <property type="entry name" value="IF2_eIF5B"/>
    <property type="match status" value="1"/>
</dbReference>
<dbReference type="GO" id="GO:0005525">
    <property type="term" value="F:GTP binding"/>
    <property type="evidence" value="ECO:0007669"/>
    <property type="project" value="UniProtKB-KW"/>
</dbReference>
<dbReference type="InterPro" id="IPR009000">
    <property type="entry name" value="Transl_B-barrel_sf"/>
</dbReference>
<keyword evidence="3 8" id="KW-0396">Initiation factor</keyword>
<dbReference type="PANTHER" id="PTHR43381">
    <property type="entry name" value="TRANSLATION INITIATION FACTOR IF-2-RELATED"/>
    <property type="match status" value="1"/>
</dbReference>
<dbReference type="Pfam" id="PF22042">
    <property type="entry name" value="EF-G_D2"/>
    <property type="match status" value="1"/>
</dbReference>
<feature type="domain" description="Tr-type G" evidence="9">
    <location>
        <begin position="19"/>
        <end position="198"/>
    </location>
</feature>
<dbReference type="Pfam" id="PF11987">
    <property type="entry name" value="IF-2"/>
    <property type="match status" value="1"/>
</dbReference>
<dbReference type="Gene3D" id="3.40.50.300">
    <property type="entry name" value="P-loop containing nucleotide triphosphate hydrolases"/>
    <property type="match status" value="1"/>
</dbReference>
<organism evidence="10 11">
    <name type="scientific">Candidatus Nealsonbacteria bacterium RIFCSPLOWO2_01_FULL_41_9</name>
    <dbReference type="NCBI Taxonomy" id="1801671"/>
    <lineage>
        <taxon>Bacteria</taxon>
        <taxon>Candidatus Nealsoniibacteriota</taxon>
    </lineage>
</organism>
<dbReference type="AlphaFoldDB" id="A0A1G2EBK3"/>
<dbReference type="InterPro" id="IPR027417">
    <property type="entry name" value="P-loop_NTPase"/>
</dbReference>
<evidence type="ECO:0000256" key="6">
    <source>
        <dbReference type="ARBA" id="ARBA00023134"/>
    </source>
</evidence>
<keyword evidence="5 8" id="KW-0648">Protein biosynthesis</keyword>
<dbReference type="Gene3D" id="2.40.30.10">
    <property type="entry name" value="Translation factors"/>
    <property type="match status" value="2"/>
</dbReference>
<comment type="caution">
    <text evidence="10">The sequence shown here is derived from an EMBL/GenBank/DDBJ whole genome shotgun (WGS) entry which is preliminary data.</text>
</comment>
<proteinExistence type="inferred from homology"/>
<evidence type="ECO:0000256" key="8">
    <source>
        <dbReference type="RuleBase" id="RU000644"/>
    </source>
</evidence>
<evidence type="ECO:0000256" key="4">
    <source>
        <dbReference type="ARBA" id="ARBA00022741"/>
    </source>
</evidence>
<reference evidence="10 11" key="1">
    <citation type="journal article" date="2016" name="Nat. Commun.">
        <title>Thousands of microbial genomes shed light on interconnected biogeochemical processes in an aquifer system.</title>
        <authorList>
            <person name="Anantharaman K."/>
            <person name="Brown C.T."/>
            <person name="Hug L.A."/>
            <person name="Sharon I."/>
            <person name="Castelle C.J."/>
            <person name="Probst A.J."/>
            <person name="Thomas B.C."/>
            <person name="Singh A."/>
            <person name="Wilkins M.J."/>
            <person name="Karaoz U."/>
            <person name="Brodie E.L."/>
            <person name="Williams K.H."/>
            <person name="Hubbard S.S."/>
            <person name="Banfield J.F."/>
        </authorList>
    </citation>
    <scope>NUCLEOTIDE SEQUENCE [LARGE SCALE GENOMIC DNA]</scope>
</reference>
<dbReference type="NCBIfam" id="TIGR00487">
    <property type="entry name" value="IF-2"/>
    <property type="match status" value="1"/>
</dbReference>
<dbReference type="PROSITE" id="PS51722">
    <property type="entry name" value="G_TR_2"/>
    <property type="match status" value="1"/>
</dbReference>
<dbReference type="InterPro" id="IPR023115">
    <property type="entry name" value="TIF_IF2_dom3"/>
</dbReference>
<evidence type="ECO:0000256" key="7">
    <source>
        <dbReference type="NCBIfam" id="TIGR00487"/>
    </source>
</evidence>
<name>A0A1G2EBK3_9BACT</name>
<sequence length="528" mass="57472">MKKQKIMAKTKTPKQNLTLRPPVVVVMGHVDSGKTSILDSIRKTRVAAKETGGITQHIGAYQIEIPRQARDDFSSGGRKITFIDTPGHEAFSAMRSRGAKVADIAVLVVDSAKGVEPQTKEAILHIKKAEIPLIVALNKVDMPGVNIVKTKGELAKEDVLVESMGGKVPSVETSVPTGKGIDDLLNMIILVAEVEDLKSDLSSPIEGVVIESHLDSKKGITASLILTQGILKVGEIIGTVSAFGKIKNIANFQGNSIDQALPSDPIIVFGFEGMPKVGESFKAFPDLEAAKNNINTEKPETKEDKFITANPDQKILNLILKTDCLGSAEAIEGILKEIPQEKVMLRILKSEAGDIDDGDVKMAKSGKAKIFGFKTKTNPVARQIAERENIRIANFEIIYELVEEVRRLMEREVIGAIGRINLGKIRVLANFLEEKGRQVIGGRVSEGVVERGSQIEVIRPARNASHSDAGGNEEIIGRGKLVNLQKNKKEADRVEKGQECGILYEGSGKIEKEDILVFFKEEKIKGEL</sequence>
<protein>
    <recommendedName>
        <fullName evidence="2 7">Translation initiation factor IF-2</fullName>
    </recommendedName>
</protein>